<sequence>MQPLETGDDGALITAEDAVRVCSVCPIRSDCGTAVPAGAPAEVQRWRERADGGGHPLAP</sequence>
<gene>
    <name evidence="1" type="ORF">K9S39_19690</name>
</gene>
<dbReference type="Proteomes" id="UP000830115">
    <property type="component" value="Chromosome"/>
</dbReference>
<dbReference type="RefSeq" id="WP_248864667.1">
    <property type="nucleotide sequence ID" value="NZ_CP086322.1"/>
</dbReference>
<keyword evidence="2" id="KW-1185">Reference proteome</keyword>
<dbReference type="EMBL" id="CP086322">
    <property type="protein sequence ID" value="UQA93795.1"/>
    <property type="molecule type" value="Genomic_DNA"/>
</dbReference>
<proteinExistence type="predicted"/>
<evidence type="ECO:0000313" key="2">
    <source>
        <dbReference type="Proteomes" id="UP000830115"/>
    </source>
</evidence>
<reference evidence="1" key="1">
    <citation type="submission" date="2021-10" db="EMBL/GenBank/DDBJ databases">
        <title>Streptomyces nigrumlapis sp.nov.,an antimicrobial producing actinobacterium isolated from Black Gobi rocks.</title>
        <authorList>
            <person name="Wen Y."/>
            <person name="Zhang W."/>
            <person name="Liu X.G."/>
        </authorList>
    </citation>
    <scope>NUCLEOTIDE SEQUENCE</scope>
    <source>
        <strain evidence="1">ST13-2-2</strain>
    </source>
</reference>
<evidence type="ECO:0008006" key="3">
    <source>
        <dbReference type="Google" id="ProtNLM"/>
    </source>
</evidence>
<protein>
    <recommendedName>
        <fullName evidence="3">4Fe-4S Wbl-type domain-containing protein</fullName>
    </recommendedName>
</protein>
<name>A0ABY4M7U6_9ACTN</name>
<accession>A0ABY4M7U6</accession>
<evidence type="ECO:0000313" key="1">
    <source>
        <dbReference type="EMBL" id="UQA93795.1"/>
    </source>
</evidence>
<organism evidence="1 2">
    <name type="scientific">Streptomyces halobius</name>
    <dbReference type="NCBI Taxonomy" id="2879846"/>
    <lineage>
        <taxon>Bacteria</taxon>
        <taxon>Bacillati</taxon>
        <taxon>Actinomycetota</taxon>
        <taxon>Actinomycetes</taxon>
        <taxon>Kitasatosporales</taxon>
        <taxon>Streptomycetaceae</taxon>
        <taxon>Streptomyces</taxon>
    </lineage>
</organism>